<sequence>MLKKLFIILGVILAIYLVLFFWPITPNKNMTIGVSFDPTYARFLGLDDKIVFNKIIKDWNFKYLRMPAHWDLVEPSSDEYNFGELDYYLNEAKKNNLKVILAMGQKTPRWPECHAPAWAIGLSDQEYSLALDNYLKIVLERYQNNSVIEMWQVENEPFLAFGEKCRKMTAEQLANEVERARATGKPTLVTDSGELSTWHRTAKAGDWFGTTLYRVVWSKLTGYWSYDWLPAGFYRLKTVLTGVNADKFMVSELQAEPWIPTGNFTSVGLEEQNKSMNLERLQKNIDYASAIGVSRAYLWGAEWWTWLAGQGNNDIPDYIKNLDKNTPAD</sequence>
<keyword evidence="4" id="KW-0812">Transmembrane</keyword>
<reference evidence="6 7" key="1">
    <citation type="journal article" date="2016" name="Nat. Commun.">
        <title>Thousands of microbial genomes shed light on interconnected biogeochemical processes in an aquifer system.</title>
        <authorList>
            <person name="Anantharaman K."/>
            <person name="Brown C.T."/>
            <person name="Hug L.A."/>
            <person name="Sharon I."/>
            <person name="Castelle C.J."/>
            <person name="Probst A.J."/>
            <person name="Thomas B.C."/>
            <person name="Singh A."/>
            <person name="Wilkins M.J."/>
            <person name="Karaoz U."/>
            <person name="Brodie E.L."/>
            <person name="Williams K.H."/>
            <person name="Hubbard S.S."/>
            <person name="Banfield J.F."/>
        </authorList>
    </citation>
    <scope>NUCLEOTIDE SEQUENCE [LARGE SCALE GENOMIC DNA]</scope>
</reference>
<comment type="caution">
    <text evidence="6">The sequence shown here is derived from an EMBL/GenBank/DDBJ whole genome shotgun (WGS) entry which is preliminary data.</text>
</comment>
<evidence type="ECO:0000256" key="1">
    <source>
        <dbReference type="ARBA" id="ARBA00022801"/>
    </source>
</evidence>
<evidence type="ECO:0000256" key="2">
    <source>
        <dbReference type="ARBA" id="ARBA00023277"/>
    </source>
</evidence>
<protein>
    <recommendedName>
        <fullName evidence="5">GH10 domain-containing protein</fullName>
    </recommendedName>
</protein>
<dbReference type="GO" id="GO:0004553">
    <property type="term" value="F:hydrolase activity, hydrolyzing O-glycosyl compounds"/>
    <property type="evidence" value="ECO:0007669"/>
    <property type="project" value="InterPro"/>
</dbReference>
<keyword evidence="3" id="KW-0624">Polysaccharide degradation</keyword>
<gene>
    <name evidence="6" type="ORF">A3J93_01325</name>
</gene>
<organism evidence="6 7">
    <name type="scientific">Candidatus Magasanikbacteria bacterium RIFOXYC2_FULL_42_28</name>
    <dbReference type="NCBI Taxonomy" id="1798704"/>
    <lineage>
        <taxon>Bacteria</taxon>
        <taxon>Candidatus Magasanikiibacteriota</taxon>
    </lineage>
</organism>
<feature type="transmembrane region" description="Helical" evidence="4">
    <location>
        <begin position="5"/>
        <end position="24"/>
    </location>
</feature>
<dbReference type="Pfam" id="PF00331">
    <property type="entry name" value="Glyco_hydro_10"/>
    <property type="match status" value="1"/>
</dbReference>
<dbReference type="AlphaFoldDB" id="A0A1F6NXR6"/>
<dbReference type="InterPro" id="IPR017853">
    <property type="entry name" value="GH"/>
</dbReference>
<keyword evidence="1" id="KW-0378">Hydrolase</keyword>
<dbReference type="EMBL" id="MFQZ01000001">
    <property type="protein sequence ID" value="OGH88719.1"/>
    <property type="molecule type" value="Genomic_DNA"/>
</dbReference>
<name>A0A1F6NXR6_9BACT</name>
<accession>A0A1F6NXR6</accession>
<evidence type="ECO:0000256" key="3">
    <source>
        <dbReference type="ARBA" id="ARBA00023326"/>
    </source>
</evidence>
<dbReference type="InterPro" id="IPR001000">
    <property type="entry name" value="GH10_dom"/>
</dbReference>
<dbReference type="GO" id="GO:0000272">
    <property type="term" value="P:polysaccharide catabolic process"/>
    <property type="evidence" value="ECO:0007669"/>
    <property type="project" value="UniProtKB-KW"/>
</dbReference>
<keyword evidence="4" id="KW-0472">Membrane</keyword>
<keyword evidence="4" id="KW-1133">Transmembrane helix</keyword>
<dbReference type="Proteomes" id="UP000177907">
    <property type="component" value="Unassembled WGS sequence"/>
</dbReference>
<keyword evidence="2" id="KW-0119">Carbohydrate metabolism</keyword>
<proteinExistence type="predicted"/>
<evidence type="ECO:0000256" key="4">
    <source>
        <dbReference type="SAM" id="Phobius"/>
    </source>
</evidence>
<evidence type="ECO:0000313" key="7">
    <source>
        <dbReference type="Proteomes" id="UP000177907"/>
    </source>
</evidence>
<evidence type="ECO:0000313" key="6">
    <source>
        <dbReference type="EMBL" id="OGH88719.1"/>
    </source>
</evidence>
<evidence type="ECO:0000259" key="5">
    <source>
        <dbReference type="Pfam" id="PF00331"/>
    </source>
</evidence>
<dbReference type="Gene3D" id="3.20.20.80">
    <property type="entry name" value="Glycosidases"/>
    <property type="match status" value="1"/>
</dbReference>
<feature type="domain" description="GH10" evidence="5">
    <location>
        <begin position="69"/>
        <end position="169"/>
    </location>
</feature>
<dbReference type="SUPFAM" id="SSF51445">
    <property type="entry name" value="(Trans)glycosidases"/>
    <property type="match status" value="1"/>
</dbReference>
<dbReference type="STRING" id="1798704.A3J93_01325"/>